<reference evidence="7 8" key="1">
    <citation type="submission" date="2019-12" db="EMBL/GenBank/DDBJ databases">
        <title>Genomic-based taxomic classification of the family Erythrobacteraceae.</title>
        <authorList>
            <person name="Xu L."/>
        </authorList>
    </citation>
    <scope>NUCLEOTIDE SEQUENCE [LARGE SCALE GENOMIC DNA]</scope>
    <source>
        <strain evidence="7 8">M0322</strain>
    </source>
</reference>
<dbReference type="RefSeq" id="WP_160770314.1">
    <property type="nucleotide sequence ID" value="NZ_WTYV01000001.1"/>
</dbReference>
<feature type="domain" description="FAD/NAD(P)-binding" evidence="5">
    <location>
        <begin position="6"/>
        <end position="307"/>
    </location>
</feature>
<dbReference type="Pfam" id="PF14759">
    <property type="entry name" value="Reductase_C"/>
    <property type="match status" value="1"/>
</dbReference>
<evidence type="ECO:0000256" key="1">
    <source>
        <dbReference type="ARBA" id="ARBA00001974"/>
    </source>
</evidence>
<evidence type="ECO:0000313" key="8">
    <source>
        <dbReference type="Proteomes" id="UP000466966"/>
    </source>
</evidence>
<dbReference type="PRINTS" id="PR00411">
    <property type="entry name" value="PNDRDTASEI"/>
</dbReference>
<accession>A0A844YTM4</accession>
<name>A0A844YTM4_9SPHN</name>
<dbReference type="PANTHER" id="PTHR43557:SF2">
    <property type="entry name" value="RIESKE DOMAIN-CONTAINING PROTEIN-RELATED"/>
    <property type="match status" value="1"/>
</dbReference>
<dbReference type="Proteomes" id="UP000466966">
    <property type="component" value="Unassembled WGS sequence"/>
</dbReference>
<evidence type="ECO:0000259" key="6">
    <source>
        <dbReference type="Pfam" id="PF14759"/>
    </source>
</evidence>
<gene>
    <name evidence="7" type="ORF">GRI99_01930</name>
</gene>
<dbReference type="OrthoDB" id="7809559at2"/>
<evidence type="ECO:0000313" key="7">
    <source>
        <dbReference type="EMBL" id="MXO70390.1"/>
    </source>
</evidence>
<comment type="cofactor">
    <cofactor evidence="1">
        <name>FAD</name>
        <dbReference type="ChEBI" id="CHEBI:57692"/>
    </cofactor>
</comment>
<keyword evidence="3" id="KW-0274">FAD</keyword>
<evidence type="ECO:0000259" key="5">
    <source>
        <dbReference type="Pfam" id="PF07992"/>
    </source>
</evidence>
<keyword evidence="2" id="KW-0285">Flavoprotein</keyword>
<dbReference type="GO" id="GO:0005737">
    <property type="term" value="C:cytoplasm"/>
    <property type="evidence" value="ECO:0007669"/>
    <property type="project" value="TreeGrafter"/>
</dbReference>
<dbReference type="SUPFAM" id="SSF51905">
    <property type="entry name" value="FAD/NAD(P)-binding domain"/>
    <property type="match status" value="2"/>
</dbReference>
<evidence type="ECO:0000256" key="2">
    <source>
        <dbReference type="ARBA" id="ARBA00022630"/>
    </source>
</evidence>
<feature type="domain" description="Reductase C-terminal" evidence="6">
    <location>
        <begin position="326"/>
        <end position="409"/>
    </location>
</feature>
<dbReference type="EMBL" id="WTYV01000001">
    <property type="protein sequence ID" value="MXO70390.1"/>
    <property type="molecule type" value="Genomic_DNA"/>
</dbReference>
<dbReference type="InterPro" id="IPR036188">
    <property type="entry name" value="FAD/NAD-bd_sf"/>
</dbReference>
<dbReference type="GO" id="GO:0016651">
    <property type="term" value="F:oxidoreductase activity, acting on NAD(P)H"/>
    <property type="evidence" value="ECO:0007669"/>
    <property type="project" value="TreeGrafter"/>
</dbReference>
<evidence type="ECO:0000256" key="3">
    <source>
        <dbReference type="ARBA" id="ARBA00022827"/>
    </source>
</evidence>
<dbReference type="InterPro" id="IPR016156">
    <property type="entry name" value="FAD/NAD-linked_Rdtase_dimer_sf"/>
</dbReference>
<dbReference type="SUPFAM" id="SSF55424">
    <property type="entry name" value="FAD/NAD-linked reductases, dimerisation (C-terminal) domain"/>
    <property type="match status" value="1"/>
</dbReference>
<dbReference type="InterPro" id="IPR023753">
    <property type="entry name" value="FAD/NAD-binding_dom"/>
</dbReference>
<dbReference type="Gene3D" id="3.30.390.30">
    <property type="match status" value="1"/>
</dbReference>
<dbReference type="Pfam" id="PF07992">
    <property type="entry name" value="Pyr_redox_2"/>
    <property type="match status" value="1"/>
</dbReference>
<sequence>MINAADVVIVGAGHGGAQAAIALRQHGFAGSIVLLGREAVPPYERPPLSKDYLAREKTFERILIRPEGFWAEKAITQMPGKAVVKVDPQAKTLHLSGGESLAYGTLIWAAGGDPRRLSCPGADLEGVLAVRDKADADALMAALDAGKRRIAVVGGGYIGLEAAAVLTKLGCTVTLLEALPRVLARVAGEDLSRFIEAQHVAHGVDLRLDAQVECLLDNGAGHVAGVRLAGGEEIAAELVVVGIGIVPAVAPLIAAGAAGGNGVDVDEFCRTSLPDVYAIGDCAAHANAYADGAVIRLESVQNAHDMAAVVAKAICGDRQAYDALPWFWSNQYDLRLQTAGLSTGHDTVVVRQGAEGNDMAVVYLKGGRIVAVDAVNRTRDYVQGQKLIKAKAVMDADKLADPDVALKDAI</sequence>
<proteinExistence type="predicted"/>
<dbReference type="AlphaFoldDB" id="A0A844YTM4"/>
<organism evidence="7 8">
    <name type="scientific">Alteraurantiacibacter buctensis</name>
    <dbReference type="NCBI Taxonomy" id="1503981"/>
    <lineage>
        <taxon>Bacteria</taxon>
        <taxon>Pseudomonadati</taxon>
        <taxon>Pseudomonadota</taxon>
        <taxon>Alphaproteobacteria</taxon>
        <taxon>Sphingomonadales</taxon>
        <taxon>Erythrobacteraceae</taxon>
        <taxon>Alteraurantiacibacter</taxon>
    </lineage>
</organism>
<comment type="caution">
    <text evidence="7">The sequence shown here is derived from an EMBL/GenBank/DDBJ whole genome shotgun (WGS) entry which is preliminary data.</text>
</comment>
<dbReference type="PANTHER" id="PTHR43557">
    <property type="entry name" value="APOPTOSIS-INDUCING FACTOR 1"/>
    <property type="match status" value="1"/>
</dbReference>
<dbReference type="Gene3D" id="3.50.50.60">
    <property type="entry name" value="FAD/NAD(P)-binding domain"/>
    <property type="match status" value="2"/>
</dbReference>
<dbReference type="InterPro" id="IPR050446">
    <property type="entry name" value="FAD-oxidoreductase/Apoptosis"/>
</dbReference>
<dbReference type="InterPro" id="IPR028202">
    <property type="entry name" value="Reductase_C"/>
</dbReference>
<dbReference type="PRINTS" id="PR00368">
    <property type="entry name" value="FADPNR"/>
</dbReference>
<keyword evidence="8" id="KW-1185">Reference proteome</keyword>
<evidence type="ECO:0000256" key="4">
    <source>
        <dbReference type="ARBA" id="ARBA00023002"/>
    </source>
</evidence>
<keyword evidence="4" id="KW-0560">Oxidoreductase</keyword>
<protein>
    <submittedName>
        <fullName evidence="7">NAD(P)/FAD-dependent oxidoreductase</fullName>
    </submittedName>
</protein>